<dbReference type="SMART" id="SM00579">
    <property type="entry name" value="FBD"/>
    <property type="match status" value="1"/>
</dbReference>
<reference evidence="2 3" key="1">
    <citation type="submission" date="2024-01" db="EMBL/GenBank/DDBJ databases">
        <title>The genomes of 5 underutilized Papilionoideae crops provide insights into root nodulation and disease resistanc.</title>
        <authorList>
            <person name="Yuan L."/>
        </authorList>
    </citation>
    <scope>NUCLEOTIDE SEQUENCE [LARGE SCALE GENOMIC DNA]</scope>
    <source>
        <strain evidence="2">ZHUSHIDOU_FW_LH</strain>
        <tissue evidence="2">Leaf</tissue>
    </source>
</reference>
<keyword evidence="3" id="KW-1185">Reference proteome</keyword>
<dbReference type="EMBL" id="JAYWIO010000003">
    <property type="protein sequence ID" value="KAK7275918.1"/>
    <property type="molecule type" value="Genomic_DNA"/>
</dbReference>
<dbReference type="Proteomes" id="UP001372338">
    <property type="component" value="Unassembled WGS sequence"/>
</dbReference>
<dbReference type="Pfam" id="PF08387">
    <property type="entry name" value="FBD"/>
    <property type="match status" value="1"/>
</dbReference>
<evidence type="ECO:0000259" key="1">
    <source>
        <dbReference type="SMART" id="SM00579"/>
    </source>
</evidence>
<evidence type="ECO:0000313" key="3">
    <source>
        <dbReference type="Proteomes" id="UP001372338"/>
    </source>
</evidence>
<dbReference type="AlphaFoldDB" id="A0AAN9ICK8"/>
<dbReference type="InterPro" id="IPR006566">
    <property type="entry name" value="FBD"/>
</dbReference>
<organism evidence="2 3">
    <name type="scientific">Crotalaria pallida</name>
    <name type="common">Smooth rattlebox</name>
    <name type="synonym">Crotalaria striata</name>
    <dbReference type="NCBI Taxonomy" id="3830"/>
    <lineage>
        <taxon>Eukaryota</taxon>
        <taxon>Viridiplantae</taxon>
        <taxon>Streptophyta</taxon>
        <taxon>Embryophyta</taxon>
        <taxon>Tracheophyta</taxon>
        <taxon>Spermatophyta</taxon>
        <taxon>Magnoliopsida</taxon>
        <taxon>eudicotyledons</taxon>
        <taxon>Gunneridae</taxon>
        <taxon>Pentapetalae</taxon>
        <taxon>rosids</taxon>
        <taxon>fabids</taxon>
        <taxon>Fabales</taxon>
        <taxon>Fabaceae</taxon>
        <taxon>Papilionoideae</taxon>
        <taxon>50 kb inversion clade</taxon>
        <taxon>genistoids sensu lato</taxon>
        <taxon>core genistoids</taxon>
        <taxon>Crotalarieae</taxon>
        <taxon>Crotalaria</taxon>
    </lineage>
</organism>
<dbReference type="PANTHER" id="PTHR31900">
    <property type="entry name" value="F-BOX/RNI SUPERFAMILY PROTEIN-RELATED"/>
    <property type="match status" value="1"/>
</dbReference>
<protein>
    <recommendedName>
        <fullName evidence="1">FBD domain-containing protein</fullName>
    </recommendedName>
</protein>
<name>A0AAN9ICK8_CROPI</name>
<accession>A0AAN9ICK8</accession>
<gene>
    <name evidence="2" type="ORF">RIF29_17044</name>
</gene>
<sequence>MHEKFSHYKVNRTFSNLTFLGLIFMVYDWDCFIEVLQHCPKLQTLLIVKYADRNPDDKKWVQRSQPVPKCLTSHLKKFTLKNFRGWECELQFAKYILQNAKVLRSMRICSVAFSNPEAKFELIRKLSLCPRRSETCKLSFE</sequence>
<dbReference type="InterPro" id="IPR050232">
    <property type="entry name" value="FBL13/AtMIF1-like"/>
</dbReference>
<dbReference type="PANTHER" id="PTHR31900:SF34">
    <property type="entry name" value="EMB|CAB62440.1-RELATED"/>
    <property type="match status" value="1"/>
</dbReference>
<evidence type="ECO:0000313" key="2">
    <source>
        <dbReference type="EMBL" id="KAK7275918.1"/>
    </source>
</evidence>
<comment type="caution">
    <text evidence="2">The sequence shown here is derived from an EMBL/GenBank/DDBJ whole genome shotgun (WGS) entry which is preliminary data.</text>
</comment>
<proteinExistence type="predicted"/>
<feature type="domain" description="FBD" evidence="1">
    <location>
        <begin position="69"/>
        <end position="141"/>
    </location>
</feature>